<accession>A0AA90VF40</accession>
<gene>
    <name evidence="2" type="ORF">F7D57_07470</name>
    <name evidence="1" type="ORF">NNC64_05400</name>
</gene>
<dbReference type="EMBL" id="JANDWZ010000008">
    <property type="protein sequence ID" value="MCP9564005.1"/>
    <property type="molecule type" value="Genomic_DNA"/>
</dbReference>
<sequence length="163" mass="18812">MRLLHGSYTEILTPNLSKCKGKNDFGKGFYLTPNWKRAWQMGKRSTFLHGGKITVNAFLFYPNIGEKKGLQIKIFEGFTTEWAKFILQNREESGFKHDYDIVIGPVADAFIDQEIKNYIRQCGEAYLDESNLSILVSRISQFGLSYIQYCFCTQKAINELIKD</sequence>
<proteinExistence type="predicted"/>
<comment type="caution">
    <text evidence="2">The sequence shown here is derived from an EMBL/GenBank/DDBJ whole genome shotgun (WGS) entry which is preliminary data.</text>
</comment>
<evidence type="ECO:0000313" key="2">
    <source>
        <dbReference type="EMBL" id="MQO09554.1"/>
    </source>
</evidence>
<reference evidence="2" key="3">
    <citation type="submission" date="2022-12" db="EMBL/GenBank/DDBJ databases">
        <title>Distinct polysaccharide growth profiles of human intestinal Prevotella copri isolates.</title>
        <authorList>
            <person name="Fehlner-Peach H."/>
            <person name="Magnabosco C."/>
            <person name="Raghavan V."/>
            <person name="Scher J.U."/>
            <person name="Tett A."/>
            <person name="Cox L.M."/>
            <person name="Gottsegen C."/>
            <person name="Watters A."/>
            <person name="Wiltshire- Gordon J.D."/>
            <person name="Segata N."/>
            <person name="Bonneau R."/>
            <person name="Littman D.R."/>
        </authorList>
    </citation>
    <scope>NUCLEOTIDE SEQUENCE</scope>
    <source>
        <strain evidence="2">IA624</strain>
    </source>
</reference>
<dbReference type="RefSeq" id="WP_118312725.1">
    <property type="nucleotide sequence ID" value="NZ_JANDWY010000012.1"/>
</dbReference>
<dbReference type="Proteomes" id="UP001205531">
    <property type="component" value="Unassembled WGS sequence"/>
</dbReference>
<dbReference type="Pfam" id="PF13151">
    <property type="entry name" value="DUF3990"/>
    <property type="match status" value="1"/>
</dbReference>
<dbReference type="Proteomes" id="UP000405805">
    <property type="component" value="Unassembled WGS sequence"/>
</dbReference>
<evidence type="ECO:0000313" key="3">
    <source>
        <dbReference type="Proteomes" id="UP000405805"/>
    </source>
</evidence>
<name>A0AA90VF40_9BACT</name>
<dbReference type="EMBL" id="VZBP01000084">
    <property type="protein sequence ID" value="MQO09554.1"/>
    <property type="molecule type" value="Genomic_DNA"/>
</dbReference>
<reference evidence="1" key="2">
    <citation type="submission" date="2022-07" db="EMBL/GenBank/DDBJ databases">
        <title>Prevotella copri.</title>
        <authorList>
            <person name="Yang C."/>
        </authorList>
    </citation>
    <scope>NUCLEOTIDE SEQUENCE</scope>
    <source>
        <strain evidence="1">HF2107</strain>
    </source>
</reference>
<reference evidence="3" key="1">
    <citation type="submission" date="2019-09" db="EMBL/GenBank/DDBJ databases">
        <title>Distinct polysaccharide growth profiles of human intestinal Prevotella copri isolates.</title>
        <authorList>
            <person name="Fehlner-Peach H."/>
            <person name="Magnabosco C."/>
            <person name="Raghavan V."/>
            <person name="Scher J.U."/>
            <person name="Tett A."/>
            <person name="Cox L.M."/>
            <person name="Gottsegen C."/>
            <person name="Watters A."/>
            <person name="Wiltshire- Gordon J.D."/>
            <person name="Segata N."/>
            <person name="Bonneau R."/>
            <person name="Littman D.R."/>
        </authorList>
    </citation>
    <scope>NUCLEOTIDE SEQUENCE [LARGE SCALE GENOMIC DNA]</scope>
    <source>
        <strain evidence="3">iA624</strain>
    </source>
</reference>
<protein>
    <submittedName>
        <fullName evidence="2">DUF3990 domain-containing protein</fullName>
    </submittedName>
</protein>
<evidence type="ECO:0000313" key="1">
    <source>
        <dbReference type="EMBL" id="MCP9564005.1"/>
    </source>
</evidence>
<organism evidence="2 3">
    <name type="scientific">Segatella copri</name>
    <dbReference type="NCBI Taxonomy" id="165179"/>
    <lineage>
        <taxon>Bacteria</taxon>
        <taxon>Pseudomonadati</taxon>
        <taxon>Bacteroidota</taxon>
        <taxon>Bacteroidia</taxon>
        <taxon>Bacteroidales</taxon>
        <taxon>Prevotellaceae</taxon>
        <taxon>Segatella</taxon>
    </lineage>
</organism>
<dbReference type="InterPro" id="IPR025051">
    <property type="entry name" value="DUF3990"/>
</dbReference>
<dbReference type="AlphaFoldDB" id="A0AA90VF40"/>